<evidence type="ECO:0000256" key="5">
    <source>
        <dbReference type="ARBA" id="ARBA00022989"/>
    </source>
</evidence>
<feature type="transmembrane region" description="Helical" evidence="7">
    <location>
        <begin position="189"/>
        <end position="207"/>
    </location>
</feature>
<keyword evidence="2" id="KW-0813">Transport</keyword>
<protein>
    <submittedName>
        <fullName evidence="8">Transporter</fullName>
    </submittedName>
</protein>
<dbReference type="GO" id="GO:0016020">
    <property type="term" value="C:membrane"/>
    <property type="evidence" value="ECO:0007669"/>
    <property type="project" value="UniProtKB-SubCell"/>
</dbReference>
<feature type="transmembrane region" description="Helical" evidence="7">
    <location>
        <begin position="219"/>
        <end position="241"/>
    </location>
</feature>
<name>A0A2G6KDU1_9BACT</name>
<feature type="transmembrane region" description="Helical" evidence="7">
    <location>
        <begin position="253"/>
        <end position="272"/>
    </location>
</feature>
<feature type="transmembrane region" description="Helical" evidence="7">
    <location>
        <begin position="154"/>
        <end position="177"/>
    </location>
</feature>
<reference evidence="8 9" key="1">
    <citation type="submission" date="2017-10" db="EMBL/GenBank/DDBJ databases">
        <title>Novel microbial diversity and functional potential in the marine mammal oral microbiome.</title>
        <authorList>
            <person name="Dudek N.K."/>
            <person name="Sun C.L."/>
            <person name="Burstein D."/>
            <person name="Kantor R.S."/>
            <person name="Aliaga Goltsman D.S."/>
            <person name="Bik E.M."/>
            <person name="Thomas B.C."/>
            <person name="Banfield J.F."/>
            <person name="Relman D.A."/>
        </authorList>
    </citation>
    <scope>NUCLEOTIDE SEQUENCE [LARGE SCALE GENOMIC DNA]</scope>
    <source>
        <strain evidence="8">DOLJORAL78_47_16</strain>
    </source>
</reference>
<feature type="transmembrane region" description="Helical" evidence="7">
    <location>
        <begin position="93"/>
        <end position="116"/>
    </location>
</feature>
<evidence type="ECO:0000256" key="1">
    <source>
        <dbReference type="ARBA" id="ARBA00004141"/>
    </source>
</evidence>
<dbReference type="PANTHER" id="PTHR36838">
    <property type="entry name" value="AUXIN EFFLUX CARRIER FAMILY PROTEIN"/>
    <property type="match status" value="1"/>
</dbReference>
<feature type="transmembrane region" description="Helical" evidence="7">
    <location>
        <begin position="7"/>
        <end position="28"/>
    </location>
</feature>
<evidence type="ECO:0000256" key="4">
    <source>
        <dbReference type="ARBA" id="ARBA00022692"/>
    </source>
</evidence>
<comment type="caution">
    <text evidence="8">The sequence shown here is derived from an EMBL/GenBank/DDBJ whole genome shotgun (WGS) entry which is preliminary data.</text>
</comment>
<dbReference type="Proteomes" id="UP000230821">
    <property type="component" value="Unassembled WGS sequence"/>
</dbReference>
<evidence type="ECO:0000313" key="8">
    <source>
        <dbReference type="EMBL" id="PIE33848.1"/>
    </source>
</evidence>
<gene>
    <name evidence="8" type="ORF">CSA56_10065</name>
</gene>
<sequence length="301" mass="31827">MQVLSIFLDVVVPVFTLVFIGYFAGPALNLDVRTLARTAYYVFVPALIFQIISRAELHAALAVKMLVYIVLVHILCGLAAFGVARILRCSIEMTAAYVVIAVSGNVGNFGLPLITFRFGEQAMAQGTIYFLGVLVISMAISVIAASWARDGSSFKAIVSIFKTPALMAVIPALVVNIADIKVPLVISRIAELAGAAMVPLLLVSLGARLAQEGKPVVNAHLLTTSALRLIAAPIIALLVSLPLGIHGLERATGILQSGMPVAIVASIITLEYQLMPEFVATSVLFTSLTGMVTLTVLLSLV</sequence>
<feature type="transmembrane region" description="Helical" evidence="7">
    <location>
        <begin position="128"/>
        <end position="148"/>
    </location>
</feature>
<feature type="transmembrane region" description="Helical" evidence="7">
    <location>
        <begin position="65"/>
        <end position="87"/>
    </location>
</feature>
<keyword evidence="4 7" id="KW-0812">Transmembrane</keyword>
<dbReference type="InterPro" id="IPR004776">
    <property type="entry name" value="Mem_transp_PIN-like"/>
</dbReference>
<keyword evidence="3" id="KW-1003">Cell membrane</keyword>
<keyword evidence="5 7" id="KW-1133">Transmembrane helix</keyword>
<dbReference type="EMBL" id="PDSK01000094">
    <property type="protein sequence ID" value="PIE33848.1"/>
    <property type="molecule type" value="Genomic_DNA"/>
</dbReference>
<dbReference type="Pfam" id="PF03547">
    <property type="entry name" value="Mem_trans"/>
    <property type="match status" value="2"/>
</dbReference>
<evidence type="ECO:0000256" key="7">
    <source>
        <dbReference type="SAM" id="Phobius"/>
    </source>
</evidence>
<evidence type="ECO:0000256" key="2">
    <source>
        <dbReference type="ARBA" id="ARBA00022448"/>
    </source>
</evidence>
<evidence type="ECO:0000256" key="3">
    <source>
        <dbReference type="ARBA" id="ARBA00022475"/>
    </source>
</evidence>
<accession>A0A2G6KDU1</accession>
<feature type="transmembrane region" description="Helical" evidence="7">
    <location>
        <begin position="278"/>
        <end position="300"/>
    </location>
</feature>
<evidence type="ECO:0000313" key="9">
    <source>
        <dbReference type="Proteomes" id="UP000230821"/>
    </source>
</evidence>
<feature type="transmembrane region" description="Helical" evidence="7">
    <location>
        <begin position="34"/>
        <end position="53"/>
    </location>
</feature>
<dbReference type="PANTHER" id="PTHR36838:SF1">
    <property type="entry name" value="SLR1864 PROTEIN"/>
    <property type="match status" value="1"/>
</dbReference>
<comment type="subcellular location">
    <subcellularLocation>
        <location evidence="1">Membrane</location>
        <topology evidence="1">Multi-pass membrane protein</topology>
    </subcellularLocation>
</comment>
<organism evidence="8 9">
    <name type="scientific">candidate division KSB3 bacterium</name>
    <dbReference type="NCBI Taxonomy" id="2044937"/>
    <lineage>
        <taxon>Bacteria</taxon>
        <taxon>candidate division KSB3</taxon>
    </lineage>
</organism>
<keyword evidence="6 7" id="KW-0472">Membrane</keyword>
<evidence type="ECO:0000256" key="6">
    <source>
        <dbReference type="ARBA" id="ARBA00023136"/>
    </source>
</evidence>
<proteinExistence type="predicted"/>
<dbReference type="AlphaFoldDB" id="A0A2G6KDU1"/>
<dbReference type="GO" id="GO:0055085">
    <property type="term" value="P:transmembrane transport"/>
    <property type="evidence" value="ECO:0007669"/>
    <property type="project" value="InterPro"/>
</dbReference>